<protein>
    <submittedName>
        <fullName evidence="1">Uncharacterized protein</fullName>
    </submittedName>
</protein>
<organism evidence="1 2">
    <name type="scientific">Algoriphagus ornithinivorans</name>
    <dbReference type="NCBI Taxonomy" id="226506"/>
    <lineage>
        <taxon>Bacteria</taxon>
        <taxon>Pseudomonadati</taxon>
        <taxon>Bacteroidota</taxon>
        <taxon>Cytophagia</taxon>
        <taxon>Cytophagales</taxon>
        <taxon>Cyclobacteriaceae</taxon>
        <taxon>Algoriphagus</taxon>
    </lineage>
</organism>
<dbReference type="Proteomes" id="UP000199564">
    <property type="component" value="Unassembled WGS sequence"/>
</dbReference>
<evidence type="ECO:0000313" key="2">
    <source>
        <dbReference type="Proteomes" id="UP000199564"/>
    </source>
</evidence>
<reference evidence="2" key="1">
    <citation type="submission" date="2016-10" db="EMBL/GenBank/DDBJ databases">
        <authorList>
            <person name="Varghese N."/>
            <person name="Submissions S."/>
        </authorList>
    </citation>
    <scope>NUCLEOTIDE SEQUENCE [LARGE SCALE GENOMIC DNA]</scope>
    <source>
        <strain evidence="2">DSM 15282</strain>
    </source>
</reference>
<proteinExistence type="predicted"/>
<sequence length="335" mass="38740">MQNIRIFVSLAWLIIISNSVEAQSFFRILDKESGATINYPNAELVQDGFINFASISLRSSKDVFSYTPWSDQPIDKSNHEFFLSINHSKYFPEWIEVDLIKSDTLTVLLRPDPNQNGLGKKAIYQNCGEPIYKKYYPRPFREWEDLPKELFEKVETKLLDAIGPGLLKQLYISSIYRFIADEMNQAEGRIVYQPGEVGYRICLSYSNPKAGISQYSTDFYVNSKGHISKLPSFPNINLRPSFSKGIELLDFTELKKKVELDGEIDLEKSNSDFQYFTRSNSFVWIFTQIMEENKNGIQSSKSVYYDAETGRKLAIFFDENEFFYHFDGISVALDN</sequence>
<dbReference type="STRING" id="226506.SAMN04488519_11180"/>
<dbReference type="AlphaFoldDB" id="A0A1I5J5I8"/>
<dbReference type="RefSeq" id="WP_091655334.1">
    <property type="nucleotide sequence ID" value="NZ_FOVW01000011.1"/>
</dbReference>
<gene>
    <name evidence="1" type="ORF">SAMN04488519_11180</name>
</gene>
<evidence type="ECO:0000313" key="1">
    <source>
        <dbReference type="EMBL" id="SFO67890.1"/>
    </source>
</evidence>
<accession>A0A1I5J5I8</accession>
<dbReference type="EMBL" id="FOVW01000011">
    <property type="protein sequence ID" value="SFO67890.1"/>
    <property type="molecule type" value="Genomic_DNA"/>
</dbReference>
<name>A0A1I5J5I8_9BACT</name>
<keyword evidence="2" id="KW-1185">Reference proteome</keyword>